<dbReference type="EMBL" id="WIPA01000013">
    <property type="protein sequence ID" value="MQR27286.1"/>
    <property type="molecule type" value="Genomic_DNA"/>
</dbReference>
<proteinExistence type="predicted"/>
<dbReference type="OrthoDB" id="2144046at2"/>
<sequence>MKSFKLGVIIGTFGTAAAVAGSALVYRHKVIKPIEKAEEEYNEVSKAAIRRSVAAHQSRY</sequence>
<comment type="caution">
    <text evidence="1">The sequence shown here is derived from an EMBL/GenBank/DDBJ whole genome shotgun (WGS) entry which is preliminary data.</text>
</comment>
<dbReference type="RefSeq" id="WP_002815399.1">
    <property type="nucleotide sequence ID" value="NZ_AP017936.1"/>
</dbReference>
<organism evidence="1 2">
    <name type="scientific">Leuconostoc mesenteroides</name>
    <dbReference type="NCBI Taxonomy" id="1245"/>
    <lineage>
        <taxon>Bacteria</taxon>
        <taxon>Bacillati</taxon>
        <taxon>Bacillota</taxon>
        <taxon>Bacilli</taxon>
        <taxon>Lactobacillales</taxon>
        <taxon>Lactobacillaceae</taxon>
        <taxon>Leuconostoc</taxon>
    </lineage>
</organism>
<dbReference type="Proteomes" id="UP000469952">
    <property type="component" value="Unassembled WGS sequence"/>
</dbReference>
<dbReference type="InterPro" id="IPR021402">
    <property type="entry name" value="DUF3042"/>
</dbReference>
<dbReference type="STRING" id="1245.ARA02_07520"/>
<gene>
    <name evidence="1" type="ORF">GFV13_08440</name>
</gene>
<dbReference type="Pfam" id="PF11240">
    <property type="entry name" value="DUF3042"/>
    <property type="match status" value="1"/>
</dbReference>
<dbReference type="AlphaFoldDB" id="A0A223XV66"/>
<dbReference type="OMA" id="RHKVIKP"/>
<accession>A0A223XV66</accession>
<evidence type="ECO:0000313" key="1">
    <source>
        <dbReference type="EMBL" id="MQR27286.1"/>
    </source>
</evidence>
<dbReference type="GeneID" id="29577347"/>
<evidence type="ECO:0000313" key="2">
    <source>
        <dbReference type="Proteomes" id="UP000469952"/>
    </source>
</evidence>
<name>A0A223XV66_LEUME</name>
<protein>
    <submittedName>
        <fullName evidence="1">DUF3042 family protein</fullName>
    </submittedName>
</protein>
<reference evidence="1 2" key="1">
    <citation type="submission" date="2019-10" db="EMBL/GenBank/DDBJ databases">
        <title>WGS of Leuconostoc mesenteroides.</title>
        <authorList>
            <person name="Melo Bolivar J."/>
            <person name="Marino-Ramirez L."/>
            <person name="Villamil Diaz L.M."/>
        </authorList>
    </citation>
    <scope>NUCLEOTIDE SEQUENCE [LARGE SCALE GENOMIC DNA]</scope>
    <source>
        <strain evidence="1 2">M11</strain>
    </source>
</reference>